<dbReference type="GO" id="GO:0006325">
    <property type="term" value="P:chromatin organization"/>
    <property type="evidence" value="ECO:0007669"/>
    <property type="project" value="UniProtKB-KW"/>
</dbReference>
<keyword evidence="8" id="KW-0498">Mitosis</keyword>
<organism evidence="17 18">
    <name type="scientific">Branchiostoma lanceolatum</name>
    <name type="common">Common lancelet</name>
    <name type="synonym">Amphioxus lanceolatum</name>
    <dbReference type="NCBI Taxonomy" id="7740"/>
    <lineage>
        <taxon>Eukaryota</taxon>
        <taxon>Metazoa</taxon>
        <taxon>Chordata</taxon>
        <taxon>Cephalochordata</taxon>
        <taxon>Leptocardii</taxon>
        <taxon>Amphioxiformes</taxon>
        <taxon>Branchiostomatidae</taxon>
        <taxon>Branchiostoma</taxon>
    </lineage>
</organism>
<keyword evidence="12" id="KW-0539">Nucleus</keyword>
<name>A0A8J9YYX0_BRALA</name>
<keyword evidence="10" id="KW-0156">Chromatin regulator</keyword>
<dbReference type="PANTHER" id="PTHR15660">
    <property type="entry name" value="BRISC AND BRCA1-A COMPLEX MEMBER 1"/>
    <property type="match status" value="1"/>
</dbReference>
<feature type="compositionally biased region" description="Low complexity" evidence="16">
    <location>
        <begin position="68"/>
        <end position="78"/>
    </location>
</feature>
<evidence type="ECO:0000256" key="16">
    <source>
        <dbReference type="SAM" id="MobiDB-lite"/>
    </source>
</evidence>
<dbReference type="GO" id="GO:0006302">
    <property type="term" value="P:double-strand break repair"/>
    <property type="evidence" value="ECO:0007669"/>
    <property type="project" value="TreeGrafter"/>
</dbReference>
<dbReference type="InterPro" id="IPR036465">
    <property type="entry name" value="vWFA_dom_sf"/>
</dbReference>
<proteinExistence type="inferred from homology"/>
<comment type="similarity">
    <text evidence="3">Belongs to the BABAM1 family.</text>
</comment>
<dbReference type="CDD" id="cd21502">
    <property type="entry name" value="vWA_BABAM1"/>
    <property type="match status" value="1"/>
</dbReference>
<evidence type="ECO:0000313" key="18">
    <source>
        <dbReference type="Proteomes" id="UP000838412"/>
    </source>
</evidence>
<evidence type="ECO:0000256" key="13">
    <source>
        <dbReference type="ARBA" id="ARBA00023306"/>
    </source>
</evidence>
<dbReference type="AlphaFoldDB" id="A0A8J9YYX0"/>
<dbReference type="GO" id="GO:0045739">
    <property type="term" value="P:positive regulation of DNA repair"/>
    <property type="evidence" value="ECO:0007669"/>
    <property type="project" value="InterPro"/>
</dbReference>
<feature type="compositionally biased region" description="Basic and acidic residues" evidence="16">
    <location>
        <begin position="41"/>
        <end position="57"/>
    </location>
</feature>
<evidence type="ECO:0000256" key="6">
    <source>
        <dbReference type="ARBA" id="ARBA00022618"/>
    </source>
</evidence>
<dbReference type="Proteomes" id="UP000838412">
    <property type="component" value="Chromosome 13"/>
</dbReference>
<evidence type="ECO:0000256" key="15">
    <source>
        <dbReference type="ARBA" id="ARBA00031038"/>
    </source>
</evidence>
<keyword evidence="13" id="KW-0131">Cell cycle</keyword>
<keyword evidence="9" id="KW-0833">Ubl conjugation pathway</keyword>
<sequence length="311" mass="35020">MSSTASTAEEEEVIPDSTVSESAQSESEEILSTQEEEKEEDAEKKDPPRDETPHGESEEMNSLASTVSSSQDSQDSSDGTIHALLPKVNCPEKIVVCLDMSKEMSSRHVSSRDGSRFSPLSLAKRVIEIFVKTKSRMDRRHQFALLILHDAPTLVTDFTHDPDVFCEDLRAQEETMECQTTFIQLAPLPEIEEVEIIPPPYVVRVLLMYGRSHCVPAAPEDSQQMLGELLQSPHLFLDALYVHEPPAEDNHSIEIFNAICDLDRKCLSYVYEVATNVTMFHNHMAKLLAHPLQRPTQSDTYYKLQSNEDVS</sequence>
<dbReference type="Gene3D" id="3.40.50.410">
    <property type="entry name" value="von Willebrand factor, type A domain"/>
    <property type="match status" value="1"/>
</dbReference>
<evidence type="ECO:0000256" key="3">
    <source>
        <dbReference type="ARBA" id="ARBA00010809"/>
    </source>
</evidence>
<keyword evidence="6" id="KW-0132">Cell division</keyword>
<dbReference type="OrthoDB" id="547311at2759"/>
<evidence type="ECO:0000256" key="5">
    <source>
        <dbReference type="ARBA" id="ARBA00022490"/>
    </source>
</evidence>
<evidence type="ECO:0000313" key="17">
    <source>
        <dbReference type="EMBL" id="CAH1244138.1"/>
    </source>
</evidence>
<feature type="region of interest" description="Disordered" evidence="16">
    <location>
        <begin position="1"/>
        <end position="80"/>
    </location>
</feature>
<keyword evidence="11" id="KW-0234">DNA repair</keyword>
<dbReference type="GO" id="GO:0005737">
    <property type="term" value="C:cytoplasm"/>
    <property type="evidence" value="ECO:0007669"/>
    <property type="project" value="UniProtKB-SubCell"/>
</dbReference>
<evidence type="ECO:0000256" key="2">
    <source>
        <dbReference type="ARBA" id="ARBA00004496"/>
    </source>
</evidence>
<evidence type="ECO:0000256" key="7">
    <source>
        <dbReference type="ARBA" id="ARBA00022763"/>
    </source>
</evidence>
<evidence type="ECO:0000256" key="10">
    <source>
        <dbReference type="ARBA" id="ARBA00022853"/>
    </source>
</evidence>
<keyword evidence="5" id="KW-0963">Cytoplasm</keyword>
<evidence type="ECO:0000256" key="8">
    <source>
        <dbReference type="ARBA" id="ARBA00022776"/>
    </source>
</evidence>
<dbReference type="GO" id="GO:0007095">
    <property type="term" value="P:mitotic G2 DNA damage checkpoint signaling"/>
    <property type="evidence" value="ECO:0007669"/>
    <property type="project" value="TreeGrafter"/>
</dbReference>
<comment type="subcellular location">
    <subcellularLocation>
        <location evidence="2">Cytoplasm</location>
    </subcellularLocation>
    <subcellularLocation>
        <location evidence="1">Nucleus</location>
    </subcellularLocation>
</comment>
<evidence type="ECO:0000256" key="14">
    <source>
        <dbReference type="ARBA" id="ARBA00030984"/>
    </source>
</evidence>
<evidence type="ECO:0000256" key="11">
    <source>
        <dbReference type="ARBA" id="ARBA00023204"/>
    </source>
</evidence>
<dbReference type="InterPro" id="IPR026126">
    <property type="entry name" value="BABAM1"/>
</dbReference>
<dbReference type="EMBL" id="OV696698">
    <property type="protein sequence ID" value="CAH1244138.1"/>
    <property type="molecule type" value="Genomic_DNA"/>
</dbReference>
<dbReference type="GO" id="GO:0070531">
    <property type="term" value="C:BRCA1-A complex"/>
    <property type="evidence" value="ECO:0007669"/>
    <property type="project" value="InterPro"/>
</dbReference>
<dbReference type="GO" id="GO:0016604">
    <property type="term" value="C:nuclear body"/>
    <property type="evidence" value="ECO:0007669"/>
    <property type="project" value="TreeGrafter"/>
</dbReference>
<keyword evidence="7" id="KW-0227">DNA damage</keyword>
<evidence type="ECO:0000256" key="9">
    <source>
        <dbReference type="ARBA" id="ARBA00022786"/>
    </source>
</evidence>
<gene>
    <name evidence="17" type="primary">BABAM1</name>
    <name evidence="17" type="ORF">BLAG_LOCUS6857</name>
</gene>
<evidence type="ECO:0000256" key="1">
    <source>
        <dbReference type="ARBA" id="ARBA00004123"/>
    </source>
</evidence>
<evidence type="ECO:0000256" key="12">
    <source>
        <dbReference type="ARBA" id="ARBA00023242"/>
    </source>
</evidence>
<dbReference type="GO" id="GO:0070552">
    <property type="term" value="C:BRISC complex"/>
    <property type="evidence" value="ECO:0007669"/>
    <property type="project" value="InterPro"/>
</dbReference>
<keyword evidence="18" id="KW-1185">Reference proteome</keyword>
<feature type="compositionally biased region" description="Acidic residues" evidence="16">
    <location>
        <begin position="26"/>
        <end position="40"/>
    </location>
</feature>
<dbReference type="GO" id="GO:0051301">
    <property type="term" value="P:cell division"/>
    <property type="evidence" value="ECO:0007669"/>
    <property type="project" value="UniProtKB-KW"/>
</dbReference>
<protein>
    <recommendedName>
        <fullName evidence="4">BRISC and BRCA1-A complex member 1</fullName>
    </recommendedName>
    <alternativeName>
        <fullName evidence="14">Mediator of RAP80 interactions and targeting subunit of 40 kDa</fullName>
    </alternativeName>
    <alternativeName>
        <fullName evidence="15">New component of the BRCA1-A complex</fullName>
    </alternativeName>
</protein>
<evidence type="ECO:0000256" key="4">
    <source>
        <dbReference type="ARBA" id="ARBA00019437"/>
    </source>
</evidence>
<accession>A0A8J9YYX0</accession>
<reference evidence="17" key="1">
    <citation type="submission" date="2022-01" db="EMBL/GenBank/DDBJ databases">
        <authorList>
            <person name="Braso-Vives M."/>
        </authorList>
    </citation>
    <scope>NUCLEOTIDE SEQUENCE</scope>
</reference>
<dbReference type="PANTHER" id="PTHR15660:SF1">
    <property type="entry name" value="BRISC AND BRCA1-A COMPLEX MEMBER 1"/>
    <property type="match status" value="1"/>
</dbReference>